<dbReference type="Pfam" id="PF13517">
    <property type="entry name" value="FG-GAP_3"/>
    <property type="match status" value="3"/>
</dbReference>
<organism evidence="3 4">
    <name type="scientific">Candidatus Thiodubiliella endoseptemdiera</name>
    <dbReference type="NCBI Taxonomy" id="2738886"/>
    <lineage>
        <taxon>Bacteria</taxon>
        <taxon>Pseudomonadati</taxon>
        <taxon>Pseudomonadota</taxon>
        <taxon>Gammaproteobacteria</taxon>
        <taxon>Candidatus Pseudothioglobaceae</taxon>
        <taxon>Candidatus Thiodubiliella</taxon>
    </lineage>
</organism>
<proteinExistence type="predicted"/>
<sequence length="977" mass="102385">MTIDGDGDLDLVVGKDDGTLKYYQNTGTTSNPAYEVKTGGSNPFNGIDVGRYSAPVLADIDGDGDLDLMVGESDGTLKYYYNQQPSSVDGQAPTLTTQASVILEETSDLVLDFSENIKAGTGSILIKNSSDVTVATINIASDTNKFSITNDKLTIDVSALGLTNNKLTVGSYYLEMNSGAITDMSGNDALGIAKNSNQWAFETTVLTTDIVWAGADDNYINDNEKDATTLSGTVVRAGTLSITKIEFFEGSNSVATVSSLPTIADDKTWTLAHANMPTALVDGKTYTAVVTLSDGTNSAISTSTAVTYDTINPTPTATNSWTLSNIPAGQSAFKTGDVISLTLTMSETLKLNNTTGSKVVIAGKDFVLDKTASTTAGDKKLVFKYSVQAGDSIAATDFDIDNPTSDITLNNITDVAGNAPVFTADRVVLTKLEYIEEIGSGNNPFEGIDVGYYSTPTLADIDGDGDLDLMVGEIYGTLKYYQNTGTTSNPAYEAKTDNPFNGINTGYSSSPTLADIDGDGDLDLVVGEISGTLKYYQNTGTTSNPAYEVKTGNSNPFDGIDVGTYSGPTLADIDGDGDLDLVMGEDNGTLKYYQNTGTTSNPAYEVKTGGSNPFNSIDVGDFSKPTLADIDGDCDLDLVVGEENGALKYYQNTGSTSNPAYEAKTGDSNPFNSIDVGNYSKPTLADIDGDGDLNLVVGEENGTLKYYYNQQPASVYGQAQRPLSVDEQVPTFTEKTSDTNVLGEPSNLVIEFSENIKTNGGIVEIWNSAEKVATISITNANISDTTLTLNPSNLTSGVYYIKMASGVITDTSGNDFAGIDNTSGKTWAFAYNFYIGTDNADTITGSAGDDTINGGAGNDTINGGAGSDIFVYANTDNGEDTITGFIFGAGGDKLDLKDFITASGNQATLFANIDKYITVSDTGTAGSAKLTIDADGTVTDDVADLVINLQGVSGIGGSPTPDTVALGHFITDNLILV</sequence>
<keyword evidence="1" id="KW-0732">Signal</keyword>
<comment type="caution">
    <text evidence="3">The sequence shown here is derived from an EMBL/GenBank/DDBJ whole genome shotgun (WGS) entry which is preliminary data.</text>
</comment>
<dbReference type="Gene3D" id="2.130.10.130">
    <property type="entry name" value="Integrin alpha, N-terminal"/>
    <property type="match status" value="1"/>
</dbReference>
<evidence type="ECO:0000256" key="2">
    <source>
        <dbReference type="ARBA" id="ARBA00022837"/>
    </source>
</evidence>
<evidence type="ECO:0000256" key="1">
    <source>
        <dbReference type="ARBA" id="ARBA00022729"/>
    </source>
</evidence>
<dbReference type="PANTHER" id="PTHR44103:SF1">
    <property type="entry name" value="PROPROTEIN CONVERTASE P"/>
    <property type="match status" value="1"/>
</dbReference>
<dbReference type="SUPFAM" id="SSF69318">
    <property type="entry name" value="Integrin alpha N-terminal domain"/>
    <property type="match status" value="2"/>
</dbReference>
<dbReference type="AlphaFoldDB" id="A0A853F1S2"/>
<dbReference type="InterPro" id="IPR028994">
    <property type="entry name" value="Integrin_alpha_N"/>
</dbReference>
<dbReference type="InterPro" id="IPR001343">
    <property type="entry name" value="Hemolysn_Ca-bd"/>
</dbReference>
<reference evidence="3 4" key="1">
    <citation type="submission" date="2020-05" db="EMBL/GenBank/DDBJ databases">
        <title>Horizontal transmission and recombination maintain forever young bacterial symbiont genomes.</title>
        <authorList>
            <person name="Russell S.L."/>
            <person name="Pepper-Tunick E."/>
            <person name="Svedberg J."/>
            <person name="Byrne A."/>
            <person name="Ruelas Castillo J."/>
            <person name="Vollmers C."/>
            <person name="Beinart R.A."/>
            <person name="Corbett-Detig R."/>
        </authorList>
    </citation>
    <scope>NUCLEOTIDE SEQUENCE [LARGE SCALE GENOMIC DNA]</scope>
    <source>
        <strain evidence="3">455</strain>
    </source>
</reference>
<dbReference type="Gene3D" id="2.150.10.10">
    <property type="entry name" value="Serralysin-like metalloprotease, C-terminal"/>
    <property type="match status" value="1"/>
</dbReference>
<keyword evidence="2" id="KW-0106">Calcium</keyword>
<dbReference type="InterPro" id="IPR019960">
    <property type="entry name" value="T1SS_VCA0849"/>
</dbReference>
<evidence type="ECO:0000313" key="3">
    <source>
        <dbReference type="EMBL" id="NYT27458.1"/>
    </source>
</evidence>
<dbReference type="InterPro" id="IPR011049">
    <property type="entry name" value="Serralysin-like_metalloprot_C"/>
</dbReference>
<evidence type="ECO:0000313" key="4">
    <source>
        <dbReference type="Proteomes" id="UP000568751"/>
    </source>
</evidence>
<name>A0A853F1S2_9GAMM</name>
<accession>A0A853F1S2</accession>
<dbReference type="PANTHER" id="PTHR44103">
    <property type="entry name" value="PROPROTEIN CONVERTASE P"/>
    <property type="match status" value="1"/>
</dbReference>
<dbReference type="GO" id="GO:0005509">
    <property type="term" value="F:calcium ion binding"/>
    <property type="evidence" value="ECO:0007669"/>
    <property type="project" value="InterPro"/>
</dbReference>
<dbReference type="NCBIfam" id="TIGR03661">
    <property type="entry name" value="T1SS_VCA0849"/>
    <property type="match status" value="1"/>
</dbReference>
<dbReference type="InterPro" id="IPR013517">
    <property type="entry name" value="FG-GAP"/>
</dbReference>
<dbReference type="Pfam" id="PF00353">
    <property type="entry name" value="HemolysinCabind"/>
    <property type="match status" value="1"/>
</dbReference>
<protein>
    <submittedName>
        <fullName evidence="3">VCBS repeat-containing protein</fullName>
    </submittedName>
</protein>
<dbReference type="EMBL" id="JACCHT010000001">
    <property type="protein sequence ID" value="NYT27458.1"/>
    <property type="molecule type" value="Genomic_DNA"/>
</dbReference>
<dbReference type="PROSITE" id="PS00330">
    <property type="entry name" value="HEMOLYSIN_CALCIUM"/>
    <property type="match status" value="2"/>
</dbReference>
<dbReference type="InterPro" id="IPR018511">
    <property type="entry name" value="Hemolysin-typ_Ca-bd_CS"/>
</dbReference>
<dbReference type="PRINTS" id="PR00313">
    <property type="entry name" value="CABNDNGRPT"/>
</dbReference>
<dbReference type="Proteomes" id="UP000568751">
    <property type="component" value="Unassembled WGS sequence"/>
</dbReference>
<gene>
    <name evidence="3" type="ORF">H0A76_05880</name>
</gene>